<protein>
    <submittedName>
        <fullName evidence="3">Uncharacterized protein</fullName>
    </submittedName>
</protein>
<dbReference type="Proteomes" id="UP000681722">
    <property type="component" value="Unassembled WGS sequence"/>
</dbReference>
<reference evidence="3" key="1">
    <citation type="submission" date="2021-02" db="EMBL/GenBank/DDBJ databases">
        <authorList>
            <person name="Nowell W R."/>
        </authorList>
    </citation>
    <scope>NUCLEOTIDE SEQUENCE</scope>
</reference>
<dbReference type="EMBL" id="CAJOBA010021099">
    <property type="protein sequence ID" value="CAF3911099.1"/>
    <property type="molecule type" value="Genomic_DNA"/>
</dbReference>
<keyword evidence="6" id="KW-1185">Reference proteome</keyword>
<dbReference type="Proteomes" id="UP000682733">
    <property type="component" value="Unassembled WGS sequence"/>
</dbReference>
<evidence type="ECO:0000313" key="4">
    <source>
        <dbReference type="EMBL" id="CAF3911099.1"/>
    </source>
</evidence>
<evidence type="ECO:0000256" key="1">
    <source>
        <dbReference type="SAM" id="Coils"/>
    </source>
</evidence>
<dbReference type="Proteomes" id="UP000663829">
    <property type="component" value="Unassembled WGS sequence"/>
</dbReference>
<evidence type="ECO:0000313" key="6">
    <source>
        <dbReference type="Proteomes" id="UP000663829"/>
    </source>
</evidence>
<name>A0A815GA40_9BILA</name>
<dbReference type="AlphaFoldDB" id="A0A815GA40"/>
<evidence type="ECO:0000313" key="3">
    <source>
        <dbReference type="EMBL" id="CAF1336577.1"/>
    </source>
</evidence>
<gene>
    <name evidence="3" type="ORF">GPM918_LOCUS30219</name>
    <name evidence="2" type="ORF">OVA965_LOCUS20582</name>
    <name evidence="5" type="ORF">SRO942_LOCUS30824</name>
    <name evidence="4" type="ORF">TMI583_LOCUS21005</name>
</gene>
<evidence type="ECO:0000313" key="5">
    <source>
        <dbReference type="EMBL" id="CAF4194153.1"/>
    </source>
</evidence>
<dbReference type="SUPFAM" id="SSF103657">
    <property type="entry name" value="BAR/IMD domain-like"/>
    <property type="match status" value="1"/>
</dbReference>
<organism evidence="3 6">
    <name type="scientific">Didymodactylos carnosus</name>
    <dbReference type="NCBI Taxonomy" id="1234261"/>
    <lineage>
        <taxon>Eukaryota</taxon>
        <taxon>Metazoa</taxon>
        <taxon>Spiralia</taxon>
        <taxon>Gnathifera</taxon>
        <taxon>Rotifera</taxon>
        <taxon>Eurotatoria</taxon>
        <taxon>Bdelloidea</taxon>
        <taxon>Philodinida</taxon>
        <taxon>Philodinidae</taxon>
        <taxon>Didymodactylos</taxon>
    </lineage>
</organism>
<dbReference type="Proteomes" id="UP000677228">
    <property type="component" value="Unassembled WGS sequence"/>
</dbReference>
<dbReference type="EMBL" id="CAJNOK010010988">
    <property type="protein sequence ID" value="CAF1129493.1"/>
    <property type="molecule type" value="Genomic_DNA"/>
</dbReference>
<dbReference type="EMBL" id="CAJNOQ010014183">
    <property type="protein sequence ID" value="CAF1336577.1"/>
    <property type="molecule type" value="Genomic_DNA"/>
</dbReference>
<comment type="caution">
    <text evidence="3">The sequence shown here is derived from an EMBL/GenBank/DDBJ whole genome shotgun (WGS) entry which is preliminary data.</text>
</comment>
<accession>A0A815GA40</accession>
<sequence length="323" mass="38208">MAKKFAACFGLGSDPPSTSPENQQHKIDFFEGENYELILRRLDEGRKMITDFIEQMRNDREIFESQDELNRRSAKHWKDKLDEASKIVSYGTNKTILYRLAESRESTVPVWKNVSNQAEEVITECEKRRDETYRAKRLGHGFEHRQTRRIRKLFENARKPVDNANTNLQKLHRQRIHANQSLADAQRKFEGIKANHFATEVEKQNATSHRVRKQSNVNALNQQINAAEEELIETKLRYREEAIQIFKECDQLETERLNFIQQTLLKFLDVIHPLRYFHQLSEISDQLRYDIQTKQNIEHDLRYWQRTYPGSADSSQPSDEISV</sequence>
<proteinExistence type="predicted"/>
<keyword evidence="1" id="KW-0175">Coiled coil</keyword>
<evidence type="ECO:0000313" key="2">
    <source>
        <dbReference type="EMBL" id="CAF1129493.1"/>
    </source>
</evidence>
<dbReference type="InterPro" id="IPR027267">
    <property type="entry name" value="AH/BAR_dom_sf"/>
</dbReference>
<dbReference type="EMBL" id="CAJOBC010056277">
    <property type="protein sequence ID" value="CAF4194153.1"/>
    <property type="molecule type" value="Genomic_DNA"/>
</dbReference>
<feature type="coiled-coil region" evidence="1">
    <location>
        <begin position="168"/>
        <end position="244"/>
    </location>
</feature>
<dbReference type="Gene3D" id="1.20.1270.60">
    <property type="entry name" value="Arfaptin homology (AH) domain/BAR domain"/>
    <property type="match status" value="1"/>
</dbReference>